<dbReference type="Gene3D" id="1.20.1600.10">
    <property type="entry name" value="Outer membrane efflux proteins (OEP)"/>
    <property type="match status" value="1"/>
</dbReference>
<keyword evidence="4" id="KW-1185">Reference proteome</keyword>
<dbReference type="InterPro" id="IPR003423">
    <property type="entry name" value="OMP_efflux"/>
</dbReference>
<name>A0ABW6ACD2_9BACT</name>
<gene>
    <name evidence="3" type="ORF">ACFS6H_17835</name>
</gene>
<feature type="chain" id="PRO_5045301110" evidence="2">
    <location>
        <begin position="20"/>
        <end position="417"/>
    </location>
</feature>
<keyword evidence="2" id="KW-0732">Signal</keyword>
<protein>
    <submittedName>
        <fullName evidence="3">TolC family protein</fullName>
    </submittedName>
</protein>
<reference evidence="4" key="1">
    <citation type="journal article" date="2019" name="Int. J. Syst. Evol. Microbiol.">
        <title>The Global Catalogue of Microorganisms (GCM) 10K type strain sequencing project: providing services to taxonomists for standard genome sequencing and annotation.</title>
        <authorList>
            <consortium name="The Broad Institute Genomics Platform"/>
            <consortium name="The Broad Institute Genome Sequencing Center for Infectious Disease"/>
            <person name="Wu L."/>
            <person name="Ma J."/>
        </authorList>
    </citation>
    <scope>NUCLEOTIDE SEQUENCE [LARGE SCALE GENOMIC DNA]</scope>
    <source>
        <strain evidence="4">KCTC 23299</strain>
    </source>
</reference>
<evidence type="ECO:0000313" key="3">
    <source>
        <dbReference type="EMBL" id="MFD2921587.1"/>
    </source>
</evidence>
<organism evidence="3 4">
    <name type="scientific">Terrimonas rubra</name>
    <dbReference type="NCBI Taxonomy" id="1035890"/>
    <lineage>
        <taxon>Bacteria</taxon>
        <taxon>Pseudomonadati</taxon>
        <taxon>Bacteroidota</taxon>
        <taxon>Chitinophagia</taxon>
        <taxon>Chitinophagales</taxon>
        <taxon>Chitinophagaceae</taxon>
        <taxon>Terrimonas</taxon>
    </lineage>
</organism>
<proteinExistence type="inferred from homology"/>
<evidence type="ECO:0000313" key="4">
    <source>
        <dbReference type="Proteomes" id="UP001597511"/>
    </source>
</evidence>
<dbReference type="Pfam" id="PF02321">
    <property type="entry name" value="OEP"/>
    <property type="match status" value="1"/>
</dbReference>
<accession>A0ABW6ACD2</accession>
<evidence type="ECO:0000256" key="1">
    <source>
        <dbReference type="ARBA" id="ARBA00007613"/>
    </source>
</evidence>
<sequence length="417" mass="47604">MKLILCVLSCLSVAAFTYAQPIDSLRVSLSQAEEIFIKKNLLLAAEQYNIDAAQALEIQAKLYPNPEFSADLHGYDTDTRKVFYNNRSGQKGFAIEQLLLLGGKRKHEMALARQNTQLAVLEFEDLVRQLKYNLRTNLYTVHFHLKTVEKYNKQLTLLDTIISSYQRQAEKGNIPLVDVVRLKSTYMKLTNDKSEVLQNILQAQQELQVLLLTDHFIVPDLDNINWQNYTNLPALDVLQQQALTHRSDQKIGTLNKTIAGLEVKYQKSMAVPDLTAGAAYDQQGDAFRNQYNIKLGIPLPLWNRNQGNIKMAKAKEKQAAVKGELVQQNLFAETRAAWYNMGRSISEYDKTTAIYNEDFTHVLKGVSDNFLKRNITLLEFVDFFESYNETTAELYRVQQQLITAAETINYVTASPVF</sequence>
<dbReference type="Proteomes" id="UP001597511">
    <property type="component" value="Unassembled WGS sequence"/>
</dbReference>
<evidence type="ECO:0000256" key="2">
    <source>
        <dbReference type="SAM" id="SignalP"/>
    </source>
</evidence>
<dbReference type="SUPFAM" id="SSF56954">
    <property type="entry name" value="Outer membrane efflux proteins (OEP)"/>
    <property type="match status" value="1"/>
</dbReference>
<dbReference type="EMBL" id="JBHUOZ010000003">
    <property type="protein sequence ID" value="MFD2921587.1"/>
    <property type="molecule type" value="Genomic_DNA"/>
</dbReference>
<dbReference type="InterPro" id="IPR010131">
    <property type="entry name" value="MdtP/NodT-like"/>
</dbReference>
<feature type="signal peptide" evidence="2">
    <location>
        <begin position="1"/>
        <end position="19"/>
    </location>
</feature>
<comment type="caution">
    <text evidence="3">The sequence shown here is derived from an EMBL/GenBank/DDBJ whole genome shotgun (WGS) entry which is preliminary data.</text>
</comment>
<dbReference type="RefSeq" id="WP_386102186.1">
    <property type="nucleotide sequence ID" value="NZ_JBHUOZ010000003.1"/>
</dbReference>
<dbReference type="PANTHER" id="PTHR30203">
    <property type="entry name" value="OUTER MEMBRANE CATION EFFLUX PROTEIN"/>
    <property type="match status" value="1"/>
</dbReference>
<comment type="similarity">
    <text evidence="1">Belongs to the outer membrane factor (OMF) (TC 1.B.17) family.</text>
</comment>
<dbReference type="PANTHER" id="PTHR30203:SF23">
    <property type="entry name" value="OUTER MEMBRANE EFFLUX PROTEIN"/>
    <property type="match status" value="1"/>
</dbReference>